<protein>
    <submittedName>
        <fullName evidence="6">Microcin C transport system ATP-binding protein</fullName>
    </submittedName>
</protein>
<dbReference type="FunFam" id="3.40.50.300:FF:000016">
    <property type="entry name" value="Oligopeptide ABC transporter ATP-binding component"/>
    <property type="match status" value="2"/>
</dbReference>
<evidence type="ECO:0000256" key="3">
    <source>
        <dbReference type="ARBA" id="ARBA00022741"/>
    </source>
</evidence>
<dbReference type="GO" id="GO:0005524">
    <property type="term" value="F:ATP binding"/>
    <property type="evidence" value="ECO:0007669"/>
    <property type="project" value="UniProtKB-KW"/>
</dbReference>
<dbReference type="PROSITE" id="PS50893">
    <property type="entry name" value="ABC_TRANSPORTER_2"/>
    <property type="match status" value="2"/>
</dbReference>
<dbReference type="GO" id="GO:0015833">
    <property type="term" value="P:peptide transport"/>
    <property type="evidence" value="ECO:0007669"/>
    <property type="project" value="InterPro"/>
</dbReference>
<gene>
    <name evidence="6" type="ORF">HNR37_000955</name>
</gene>
<dbReference type="GO" id="GO:0016887">
    <property type="term" value="F:ATP hydrolysis activity"/>
    <property type="evidence" value="ECO:0007669"/>
    <property type="project" value="InterPro"/>
</dbReference>
<evidence type="ECO:0000259" key="5">
    <source>
        <dbReference type="PROSITE" id="PS50893"/>
    </source>
</evidence>
<dbReference type="RefSeq" id="WP_183730689.1">
    <property type="nucleotide sequence ID" value="NZ_JACHID010000004.1"/>
</dbReference>
<dbReference type="EMBL" id="JACHID010000004">
    <property type="protein sequence ID" value="MBB5021643.1"/>
    <property type="molecule type" value="Genomic_DNA"/>
</dbReference>
<dbReference type="AlphaFoldDB" id="A0A7W7Y3Y5"/>
<comment type="caution">
    <text evidence="6">The sequence shown here is derived from an EMBL/GenBank/DDBJ whole genome shotgun (WGS) entry which is preliminary data.</text>
</comment>
<dbReference type="NCBIfam" id="NF008453">
    <property type="entry name" value="PRK11308.1"/>
    <property type="match status" value="2"/>
</dbReference>
<reference evidence="6 7" key="1">
    <citation type="submission" date="2020-08" db="EMBL/GenBank/DDBJ databases">
        <title>Genomic Encyclopedia of Type Strains, Phase IV (KMG-IV): sequencing the most valuable type-strain genomes for metagenomic binning, comparative biology and taxonomic classification.</title>
        <authorList>
            <person name="Goeker M."/>
        </authorList>
    </citation>
    <scope>NUCLEOTIDE SEQUENCE [LARGE SCALE GENOMIC DNA]</scope>
    <source>
        <strain evidence="6 7">DSM 22071</strain>
    </source>
</reference>
<feature type="domain" description="ABC transporter" evidence="5">
    <location>
        <begin position="15"/>
        <end position="266"/>
    </location>
</feature>
<dbReference type="InterPro" id="IPR027417">
    <property type="entry name" value="P-loop_NTPase"/>
</dbReference>
<organism evidence="6 7">
    <name type="scientific">Desulfurispira natronophila</name>
    <dbReference type="NCBI Taxonomy" id="682562"/>
    <lineage>
        <taxon>Bacteria</taxon>
        <taxon>Pseudomonadati</taxon>
        <taxon>Chrysiogenota</taxon>
        <taxon>Chrysiogenia</taxon>
        <taxon>Chrysiogenales</taxon>
        <taxon>Chrysiogenaceae</taxon>
        <taxon>Desulfurispira</taxon>
    </lineage>
</organism>
<dbReference type="InterPro" id="IPR003593">
    <property type="entry name" value="AAA+_ATPase"/>
</dbReference>
<dbReference type="SUPFAM" id="SSF52540">
    <property type="entry name" value="P-loop containing nucleoside triphosphate hydrolases"/>
    <property type="match status" value="2"/>
</dbReference>
<dbReference type="InterPro" id="IPR003439">
    <property type="entry name" value="ABC_transporter-like_ATP-bd"/>
</dbReference>
<evidence type="ECO:0000313" key="7">
    <source>
        <dbReference type="Proteomes" id="UP000528322"/>
    </source>
</evidence>
<keyword evidence="7" id="KW-1185">Reference proteome</keyword>
<sequence>MPSIPENPEVNRLLLQVQQLRIAFDSEGGRQEVVAGIDFTLQRGQTLAVVGESGSGKSVTALALLRLLPQAAHSDPASRILFKGTDVLQASERTLRQIRGDQVGMIFQEPMTSLNPLHTIEKQIRESLQLHRGIAGPKAREHVIGLLEEVGIDQPQKRLDAFPHQLSGGQRQRVMIAMALANDPELLIADEPTTALDVTTQLQILNLLSRLQQKRQMAILLITHNLSVVRRHAHHICVMKDGLIVERGSAEEIFQNPRHAYTRLLLGSARHGEPDEEPLATDPLLVISGLRVWFPIKRGFWRRTVDHLRAVDDVSFGLRAGETLGVVGESGSGKTTLGLALLRLLESRGSIHFEGQPIHHLNHKSMRPLRRHLQVILQDPYGSLSPRMSVGKIVEEGLTVHGYHPAERRELVAWALQEVGLGPDITSRYPHEFSGGQRQRIAIARALVLKPRLLILDEPTSALDQSTQWQVVELLRQLQRKHRLAYIFISHDLGLIRSMSHQVLVMKDGKVVEQGAAREIFNRPAHPYTKTLLAAASGADAAFSQQG</sequence>
<dbReference type="Pfam" id="PF08352">
    <property type="entry name" value="oligo_HPY"/>
    <property type="match status" value="2"/>
</dbReference>
<keyword evidence="2" id="KW-0813">Transport</keyword>
<comment type="similarity">
    <text evidence="1">Belongs to the ABC transporter superfamily.</text>
</comment>
<evidence type="ECO:0000256" key="4">
    <source>
        <dbReference type="ARBA" id="ARBA00022840"/>
    </source>
</evidence>
<dbReference type="CDD" id="cd03257">
    <property type="entry name" value="ABC_NikE_OppD_transporters"/>
    <property type="match status" value="2"/>
</dbReference>
<evidence type="ECO:0000256" key="1">
    <source>
        <dbReference type="ARBA" id="ARBA00005417"/>
    </source>
</evidence>
<dbReference type="PANTHER" id="PTHR43776:SF7">
    <property type="entry name" value="D,D-DIPEPTIDE TRANSPORT ATP-BINDING PROTEIN DDPF-RELATED"/>
    <property type="match status" value="1"/>
</dbReference>
<proteinExistence type="inferred from homology"/>
<dbReference type="PROSITE" id="PS00211">
    <property type="entry name" value="ABC_TRANSPORTER_1"/>
    <property type="match status" value="2"/>
</dbReference>
<keyword evidence="3" id="KW-0547">Nucleotide-binding</keyword>
<feature type="domain" description="ABC transporter" evidence="5">
    <location>
        <begin position="290"/>
        <end position="533"/>
    </location>
</feature>
<dbReference type="Gene3D" id="3.40.50.300">
    <property type="entry name" value="P-loop containing nucleotide triphosphate hydrolases"/>
    <property type="match status" value="2"/>
</dbReference>
<keyword evidence="4 6" id="KW-0067">ATP-binding</keyword>
<dbReference type="Pfam" id="PF00005">
    <property type="entry name" value="ABC_tran"/>
    <property type="match status" value="2"/>
</dbReference>
<accession>A0A7W7Y3Y5</accession>
<dbReference type="PANTHER" id="PTHR43776">
    <property type="entry name" value="TRANSPORT ATP-BINDING PROTEIN"/>
    <property type="match status" value="1"/>
</dbReference>
<dbReference type="InterPro" id="IPR017871">
    <property type="entry name" value="ABC_transporter-like_CS"/>
</dbReference>
<dbReference type="InterPro" id="IPR050319">
    <property type="entry name" value="ABC_transp_ATP-bind"/>
</dbReference>
<evidence type="ECO:0000313" key="6">
    <source>
        <dbReference type="EMBL" id="MBB5021643.1"/>
    </source>
</evidence>
<dbReference type="InterPro" id="IPR013563">
    <property type="entry name" value="Oligopep_ABC_C"/>
</dbReference>
<dbReference type="SMART" id="SM00382">
    <property type="entry name" value="AAA"/>
    <property type="match status" value="2"/>
</dbReference>
<evidence type="ECO:0000256" key="2">
    <source>
        <dbReference type="ARBA" id="ARBA00022448"/>
    </source>
</evidence>
<name>A0A7W7Y3Y5_9BACT</name>
<dbReference type="Proteomes" id="UP000528322">
    <property type="component" value="Unassembled WGS sequence"/>
</dbReference>
<dbReference type="GO" id="GO:0055085">
    <property type="term" value="P:transmembrane transport"/>
    <property type="evidence" value="ECO:0007669"/>
    <property type="project" value="UniProtKB-ARBA"/>
</dbReference>